<comment type="caution">
    <text evidence="1">The sequence shown here is derived from an EMBL/GenBank/DDBJ whole genome shotgun (WGS) entry which is preliminary data.</text>
</comment>
<accession>A0A9X1B897</accession>
<dbReference type="AlphaFoldDB" id="A0A9X1B897"/>
<dbReference type="Proteomes" id="UP001138802">
    <property type="component" value="Unassembled WGS sequence"/>
</dbReference>
<evidence type="ECO:0000313" key="2">
    <source>
        <dbReference type="Proteomes" id="UP001138802"/>
    </source>
</evidence>
<evidence type="ECO:0008006" key="3">
    <source>
        <dbReference type="Google" id="ProtNLM"/>
    </source>
</evidence>
<proteinExistence type="predicted"/>
<dbReference type="EMBL" id="NRSD01000006">
    <property type="protein sequence ID" value="MBK1644537.1"/>
    <property type="molecule type" value="Genomic_DNA"/>
</dbReference>
<name>A0A9X1B897_9GAMM</name>
<dbReference type="RefSeq" id="WP_200387350.1">
    <property type="nucleotide sequence ID" value="NZ_NRSD01000006.1"/>
</dbReference>
<dbReference type="SUPFAM" id="SSF47598">
    <property type="entry name" value="Ribbon-helix-helix"/>
    <property type="match status" value="1"/>
</dbReference>
<reference evidence="1 2" key="1">
    <citation type="journal article" date="2020" name="Microorganisms">
        <title>Osmotic Adaptation and Compatible Solute Biosynthesis of Phototrophic Bacteria as Revealed from Genome Analyses.</title>
        <authorList>
            <person name="Imhoff J.F."/>
            <person name="Rahn T."/>
            <person name="Kunzel S."/>
            <person name="Keller A."/>
            <person name="Neulinger S.C."/>
        </authorList>
    </citation>
    <scope>NUCLEOTIDE SEQUENCE [LARGE SCALE GENOMIC DNA]</scope>
    <source>
        <strain evidence="1 2">DSM 21303</strain>
    </source>
</reference>
<organism evidence="1 2">
    <name type="scientific">Thiocapsa imhoffii</name>
    <dbReference type="NCBI Taxonomy" id="382777"/>
    <lineage>
        <taxon>Bacteria</taxon>
        <taxon>Pseudomonadati</taxon>
        <taxon>Pseudomonadota</taxon>
        <taxon>Gammaproteobacteria</taxon>
        <taxon>Chromatiales</taxon>
        <taxon>Chromatiaceae</taxon>
        <taxon>Thiocapsa</taxon>
    </lineage>
</organism>
<dbReference type="GO" id="GO:0006355">
    <property type="term" value="P:regulation of DNA-templated transcription"/>
    <property type="evidence" value="ECO:0007669"/>
    <property type="project" value="InterPro"/>
</dbReference>
<sequence length="84" mass="9201">MSKSNFALSTPESILAAARRAAKRDGVSLNQFINTALAEKVAALATEEVFTHRAARADRARFLDVLERLGRESPRTGDELDISE</sequence>
<gene>
    <name evidence="1" type="ORF">CKO25_07695</name>
</gene>
<keyword evidence="2" id="KW-1185">Reference proteome</keyword>
<dbReference type="Pfam" id="PF05534">
    <property type="entry name" value="HicB"/>
    <property type="match status" value="1"/>
</dbReference>
<dbReference type="InterPro" id="IPR008651">
    <property type="entry name" value="Uncharacterised_HicB"/>
</dbReference>
<evidence type="ECO:0000313" key="1">
    <source>
        <dbReference type="EMBL" id="MBK1644537.1"/>
    </source>
</evidence>
<protein>
    <recommendedName>
        <fullName evidence="3">Toxin-antitoxin system HicB family antitoxin</fullName>
    </recommendedName>
</protein>
<dbReference type="InterPro" id="IPR010985">
    <property type="entry name" value="Ribbon_hlx_hlx"/>
</dbReference>